<accession>A0A0C6FC16</accession>
<dbReference type="EMBL" id="AP014704">
    <property type="protein sequence ID" value="BAQ44392.1"/>
    <property type="molecule type" value="Genomic_DNA"/>
</dbReference>
<dbReference type="PIRSF" id="PIRSF029215">
    <property type="entry name" value="UCP029215"/>
    <property type="match status" value="1"/>
</dbReference>
<reference evidence="1 2" key="1">
    <citation type="journal article" date="2015" name="Genome Announc.">
        <title>Complete Genome Sequence of Methylobacterium aquaticum Strain 22A, Isolated from Racomitrium japonicum Moss.</title>
        <authorList>
            <person name="Tani A."/>
            <person name="Ogura Y."/>
            <person name="Hayashi T."/>
            <person name="Kimbara K."/>
        </authorList>
    </citation>
    <scope>NUCLEOTIDE SEQUENCE [LARGE SCALE GENOMIC DNA]</scope>
    <source>
        <strain evidence="1 2">MA-22A</strain>
    </source>
</reference>
<sequence>MNFFDRMSLGQAAEIANARETRSGALIVNARAARGGNIQDYLGAEIGRPELGLVRVYRDTDEVFRADSLRTFGHKAVTLDHPTAPVTPGTWRGVARGHVGEEVVRDGEFVRIPMLIADQEAISAVRAGRRELSVGYTCDLDFTPGTTADGRAYDARQVGIVVDHVAIVARGRAGPDCRIGDERPADGKTMRALDQLTPPQPQQRTTTPMTDRTIVVDGHSVVVSDAAAIAIGGLQRQNQTLVADNLQLTADLNTARSGHSAAITAKDAEIATAQRTIEARDGEIVALKKQLTDAASPAVLDAARAARDTVMKVAHRLLGDSYDAAGKTDAQVRREVVAKAMPEEAKTMSDAAIDGAFLAVAAAAPRDQLRDAISGGIVPAGGTSVQDKAYGEMTNSYTEAWKQRPAA</sequence>
<evidence type="ECO:0008006" key="3">
    <source>
        <dbReference type="Google" id="ProtNLM"/>
    </source>
</evidence>
<evidence type="ECO:0000313" key="2">
    <source>
        <dbReference type="Proteomes" id="UP000061432"/>
    </source>
</evidence>
<dbReference type="STRING" id="270351.Maq22A_c04985"/>
<protein>
    <recommendedName>
        <fullName evidence="3">DUF2213 domain-containing protein</fullName>
    </recommendedName>
</protein>
<dbReference type="OrthoDB" id="7549700at2"/>
<dbReference type="KEGG" id="maqu:Maq22A_c04985"/>
<dbReference type="RefSeq" id="WP_060845914.1">
    <property type="nucleotide sequence ID" value="NZ_AP014704.1"/>
</dbReference>
<evidence type="ECO:0000313" key="1">
    <source>
        <dbReference type="EMBL" id="BAQ44392.1"/>
    </source>
</evidence>
<dbReference type="AlphaFoldDB" id="A0A0C6FC16"/>
<gene>
    <name evidence="1" type="ORF">Maq22A_c04985</name>
</gene>
<reference evidence="2" key="2">
    <citation type="submission" date="2015-01" db="EMBL/GenBank/DDBJ databases">
        <title>Complete genome sequence of Methylobacterium aquaticum strain 22A.</title>
        <authorList>
            <person name="Tani A."/>
            <person name="Ogura Y."/>
            <person name="Hayashi T."/>
        </authorList>
    </citation>
    <scope>NUCLEOTIDE SEQUENCE [LARGE SCALE GENOMIC DNA]</scope>
    <source>
        <strain evidence="2">MA-22A</strain>
    </source>
</reference>
<dbReference type="Proteomes" id="UP000061432">
    <property type="component" value="Chromosome"/>
</dbReference>
<organism evidence="1 2">
    <name type="scientific">Methylobacterium aquaticum</name>
    <dbReference type="NCBI Taxonomy" id="270351"/>
    <lineage>
        <taxon>Bacteria</taxon>
        <taxon>Pseudomonadati</taxon>
        <taxon>Pseudomonadota</taxon>
        <taxon>Alphaproteobacteria</taxon>
        <taxon>Hyphomicrobiales</taxon>
        <taxon>Methylobacteriaceae</taxon>
        <taxon>Methylobacterium</taxon>
    </lineage>
</organism>
<dbReference type="InterPro" id="IPR016913">
    <property type="entry name" value="UCP029215"/>
</dbReference>
<dbReference type="PATRIC" id="fig|270351.10.peg.952"/>
<proteinExistence type="predicted"/>
<dbReference type="Pfam" id="PF09979">
    <property type="entry name" value="DUF2213"/>
    <property type="match status" value="1"/>
</dbReference>
<name>A0A0C6FC16_9HYPH</name>